<feature type="site" description="Important for serine binding" evidence="15">
    <location>
        <position position="375"/>
    </location>
</feature>
<evidence type="ECO:0000256" key="12">
    <source>
        <dbReference type="ARBA" id="ARBA00047929"/>
    </source>
</evidence>
<dbReference type="NCBIfam" id="TIGR00414">
    <property type="entry name" value="serS"/>
    <property type="match status" value="1"/>
</dbReference>
<dbReference type="CDD" id="cd00770">
    <property type="entry name" value="SerRS_core"/>
    <property type="match status" value="1"/>
</dbReference>
<evidence type="ECO:0000256" key="14">
    <source>
        <dbReference type="NCBIfam" id="TIGR00414"/>
    </source>
</evidence>
<dbReference type="GO" id="GO:0004828">
    <property type="term" value="F:serine-tRNA ligase activity"/>
    <property type="evidence" value="ECO:0007669"/>
    <property type="project" value="UniProtKB-UniRule"/>
</dbReference>
<keyword evidence="9" id="KW-0648">Protein biosynthesis</keyword>
<organism evidence="19 20">
    <name type="scientific">Pseudonocardia autotrophica</name>
    <name type="common">Amycolata autotrophica</name>
    <name type="synonym">Nocardia autotrophica</name>
    <dbReference type="NCBI Taxonomy" id="2074"/>
    <lineage>
        <taxon>Bacteria</taxon>
        <taxon>Bacillati</taxon>
        <taxon>Actinomycetota</taxon>
        <taxon>Actinomycetes</taxon>
        <taxon>Pseudonocardiales</taxon>
        <taxon>Pseudonocardiaceae</taxon>
        <taxon>Pseudonocardia</taxon>
    </lineage>
</organism>
<dbReference type="GO" id="GO:0005737">
    <property type="term" value="C:cytoplasm"/>
    <property type="evidence" value="ECO:0007669"/>
    <property type="project" value="UniProtKB-SubCell"/>
</dbReference>
<comment type="similarity">
    <text evidence="3">Belongs to the class-II aminoacyl-tRNA synthetase family. Type-1 seryl-tRNA synthetase subfamily.</text>
</comment>
<feature type="binding site" evidence="15">
    <location>
        <position position="275"/>
    </location>
    <ligand>
        <name>L-serine</name>
        <dbReference type="ChEBI" id="CHEBI:33384"/>
    </ligand>
</feature>
<dbReference type="OrthoDB" id="9804647at2"/>
<dbReference type="EMBL" id="MIGB01000005">
    <property type="protein sequence ID" value="OSY42501.1"/>
    <property type="molecule type" value="Genomic_DNA"/>
</dbReference>
<comment type="catalytic activity">
    <reaction evidence="13">
        <text>tRNA(Ser) + L-serine + ATP = L-seryl-tRNA(Ser) + AMP + diphosphate + H(+)</text>
        <dbReference type="Rhea" id="RHEA:12292"/>
        <dbReference type="Rhea" id="RHEA-COMP:9669"/>
        <dbReference type="Rhea" id="RHEA-COMP:9703"/>
        <dbReference type="ChEBI" id="CHEBI:15378"/>
        <dbReference type="ChEBI" id="CHEBI:30616"/>
        <dbReference type="ChEBI" id="CHEBI:33019"/>
        <dbReference type="ChEBI" id="CHEBI:33384"/>
        <dbReference type="ChEBI" id="CHEBI:78442"/>
        <dbReference type="ChEBI" id="CHEBI:78533"/>
        <dbReference type="ChEBI" id="CHEBI:456215"/>
        <dbReference type="EC" id="6.1.1.11"/>
    </reaction>
</comment>
<comment type="caution">
    <text evidence="19">The sequence shown here is derived from an EMBL/GenBank/DDBJ whole genome shotgun (WGS) entry which is preliminary data.</text>
</comment>
<dbReference type="AlphaFoldDB" id="A0A1Y2N5M8"/>
<feature type="binding site" evidence="16">
    <location>
        <begin position="268"/>
        <end position="271"/>
    </location>
    <ligand>
        <name>ATP</name>
        <dbReference type="ChEBI" id="CHEBI:30616"/>
    </ligand>
</feature>
<comment type="pathway">
    <text evidence="2">Aminoacyl-tRNA biosynthesis; selenocysteinyl-tRNA(Sec) biosynthesis; L-seryl-tRNA(Sec) from L-serine and tRNA(Sec): step 1/1.</text>
</comment>
<dbReference type="InterPro" id="IPR042103">
    <property type="entry name" value="SerRS_1_N_sf"/>
</dbReference>
<evidence type="ECO:0000256" key="1">
    <source>
        <dbReference type="ARBA" id="ARBA00004496"/>
    </source>
</evidence>
<dbReference type="SUPFAM" id="SSF55681">
    <property type="entry name" value="Class II aaRS and biotin synthetases"/>
    <property type="match status" value="1"/>
</dbReference>
<reference evidence="19 20" key="1">
    <citation type="submission" date="2016-09" db="EMBL/GenBank/DDBJ databases">
        <title>Pseudonocardia autotrophica DSM535, a candidate organism with high potential of specific P450 cytochromes.</title>
        <authorList>
            <person name="Grumaz C."/>
            <person name="Vainshtein Y."/>
            <person name="Kirstahler P."/>
            <person name="Sohn K."/>
        </authorList>
    </citation>
    <scope>NUCLEOTIDE SEQUENCE [LARGE SCALE GENOMIC DNA]</scope>
    <source>
        <strain evidence="19 20">DSM 535</strain>
    </source>
</reference>
<dbReference type="EC" id="6.1.1.11" evidence="4 14"/>
<evidence type="ECO:0000256" key="3">
    <source>
        <dbReference type="ARBA" id="ARBA00010728"/>
    </source>
</evidence>
<accession>A0A1Y2N5M8</accession>
<dbReference type="GO" id="GO:0005524">
    <property type="term" value="F:ATP binding"/>
    <property type="evidence" value="ECO:0007669"/>
    <property type="project" value="UniProtKB-KW"/>
</dbReference>
<keyword evidence="7" id="KW-0547">Nucleotide-binding</keyword>
<dbReference type="Pfam" id="PF00587">
    <property type="entry name" value="tRNA-synt_2b"/>
    <property type="match status" value="1"/>
</dbReference>
<evidence type="ECO:0000256" key="15">
    <source>
        <dbReference type="PIRSR" id="PIRSR001529-1"/>
    </source>
</evidence>
<dbReference type="GO" id="GO:0006434">
    <property type="term" value="P:seryl-tRNA aminoacylation"/>
    <property type="evidence" value="ECO:0007669"/>
    <property type="project" value="UniProtKB-UniRule"/>
</dbReference>
<evidence type="ECO:0000256" key="16">
    <source>
        <dbReference type="PIRSR" id="PIRSR001529-2"/>
    </source>
</evidence>
<dbReference type="InterPro" id="IPR006195">
    <property type="entry name" value="aa-tRNA-synth_II"/>
</dbReference>
<sequence length="417" mass="46252">MIDLKAARQDPDRFRAALSRRGASADFDALLAVDVRWRELTDHVGGLRAAQKQRPKGKPTPEQVEQFKKEKEELRAAEEDLTASDAERTALLARIPNLPDPTAADGMAEEDAVTVRTWGEPPSFDFEPRDHLDLASSTGRVDMARGARLSGSRFAYRFGDVARLEMALFRFVLDKIVGEGFVPVLGPVLANERAMYGTGFLPTEESNLYRLERDDLYLTGTSEVALAGIHMDEILDLGDLPARYVAFSTNFRREAGAAGKDTKGMFRVHQFDKVEMFVYCLPEQSQDVHEQLLAYEESIVQELGLPYRVQNISVGDLGNPAAKKYDIEAWFPVQQRYREITSCSNTTDYQARRLNTRFRREAGAPTETLHTLNGTGATARAMLAVMENFQDANGTVAVPEVLQRHGAPATVGTPPAG</sequence>
<dbReference type="PROSITE" id="PS50862">
    <property type="entry name" value="AA_TRNA_LIGASE_II"/>
    <property type="match status" value="1"/>
</dbReference>
<evidence type="ECO:0000313" key="20">
    <source>
        <dbReference type="Proteomes" id="UP000194360"/>
    </source>
</evidence>
<feature type="binding site" evidence="15">
    <location>
        <position position="373"/>
    </location>
    <ligand>
        <name>L-serine</name>
        <dbReference type="ChEBI" id="CHEBI:33384"/>
    </ligand>
</feature>
<dbReference type="InterPro" id="IPR033729">
    <property type="entry name" value="SerRS_core"/>
</dbReference>
<evidence type="ECO:0000256" key="7">
    <source>
        <dbReference type="ARBA" id="ARBA00022741"/>
    </source>
</evidence>
<dbReference type="InterPro" id="IPR010978">
    <property type="entry name" value="tRNA-bd_arm"/>
</dbReference>
<dbReference type="Gene3D" id="1.10.287.40">
    <property type="entry name" value="Serine-tRNA synthetase, tRNA binding domain"/>
    <property type="match status" value="1"/>
</dbReference>
<name>A0A1Y2N5M8_PSEAH</name>
<evidence type="ECO:0000256" key="2">
    <source>
        <dbReference type="ARBA" id="ARBA00005045"/>
    </source>
</evidence>
<feature type="binding site" evidence="16">
    <location>
        <begin position="252"/>
        <end position="254"/>
    </location>
    <ligand>
        <name>ATP</name>
        <dbReference type="ChEBI" id="CHEBI:30616"/>
    </ligand>
</feature>
<dbReference type="InterPro" id="IPR045864">
    <property type="entry name" value="aa-tRNA-synth_II/BPL/LPL"/>
</dbReference>
<feature type="region of interest" description="Disordered" evidence="17">
    <location>
        <begin position="45"/>
        <end position="65"/>
    </location>
</feature>
<comment type="subcellular location">
    <subcellularLocation>
        <location evidence="1">Cytoplasm</location>
    </subcellularLocation>
</comment>
<keyword evidence="6 19" id="KW-0436">Ligase</keyword>
<evidence type="ECO:0000256" key="8">
    <source>
        <dbReference type="ARBA" id="ARBA00022840"/>
    </source>
</evidence>
<proteinExistence type="inferred from homology"/>
<keyword evidence="20" id="KW-1185">Reference proteome</keyword>
<evidence type="ECO:0000256" key="17">
    <source>
        <dbReference type="SAM" id="MobiDB-lite"/>
    </source>
</evidence>
<evidence type="ECO:0000256" key="9">
    <source>
        <dbReference type="ARBA" id="ARBA00022917"/>
    </source>
</evidence>
<evidence type="ECO:0000256" key="4">
    <source>
        <dbReference type="ARBA" id="ARBA00012840"/>
    </source>
</evidence>
<dbReference type="PIRSF" id="PIRSF001529">
    <property type="entry name" value="Ser-tRNA-synth_IIa"/>
    <property type="match status" value="1"/>
</dbReference>
<comment type="catalytic activity">
    <reaction evidence="12">
        <text>tRNA(Sec) + L-serine + ATP = L-seryl-tRNA(Sec) + AMP + diphosphate + H(+)</text>
        <dbReference type="Rhea" id="RHEA:42580"/>
        <dbReference type="Rhea" id="RHEA-COMP:9742"/>
        <dbReference type="Rhea" id="RHEA-COMP:10128"/>
        <dbReference type="ChEBI" id="CHEBI:15378"/>
        <dbReference type="ChEBI" id="CHEBI:30616"/>
        <dbReference type="ChEBI" id="CHEBI:33019"/>
        <dbReference type="ChEBI" id="CHEBI:33384"/>
        <dbReference type="ChEBI" id="CHEBI:78442"/>
        <dbReference type="ChEBI" id="CHEBI:78533"/>
        <dbReference type="ChEBI" id="CHEBI:456215"/>
        <dbReference type="EC" id="6.1.1.11"/>
    </reaction>
</comment>
<dbReference type="InterPro" id="IPR002317">
    <property type="entry name" value="Ser-tRNA-ligase_type_1"/>
</dbReference>
<evidence type="ECO:0000256" key="10">
    <source>
        <dbReference type="ARBA" id="ARBA00023146"/>
    </source>
</evidence>
<evidence type="ECO:0000256" key="13">
    <source>
        <dbReference type="ARBA" id="ARBA00048823"/>
    </source>
</evidence>
<dbReference type="Gene3D" id="3.30.930.10">
    <property type="entry name" value="Bira Bifunctional Protein, Domain 2"/>
    <property type="match status" value="1"/>
</dbReference>
<dbReference type="PANTHER" id="PTHR43697:SF1">
    <property type="entry name" value="SERINE--TRNA LIGASE"/>
    <property type="match status" value="1"/>
</dbReference>
<gene>
    <name evidence="19" type="primary">serS</name>
    <name evidence="19" type="ORF">BG845_01421</name>
</gene>
<evidence type="ECO:0000256" key="6">
    <source>
        <dbReference type="ARBA" id="ARBA00022598"/>
    </source>
</evidence>
<dbReference type="PANTHER" id="PTHR43697">
    <property type="entry name" value="SERYL-TRNA SYNTHETASE"/>
    <property type="match status" value="1"/>
</dbReference>
<evidence type="ECO:0000259" key="18">
    <source>
        <dbReference type="PROSITE" id="PS50862"/>
    </source>
</evidence>
<evidence type="ECO:0000256" key="5">
    <source>
        <dbReference type="ARBA" id="ARBA00022490"/>
    </source>
</evidence>
<dbReference type="Proteomes" id="UP000194360">
    <property type="component" value="Unassembled WGS sequence"/>
</dbReference>
<feature type="binding site" evidence="15">
    <location>
        <position position="221"/>
    </location>
    <ligand>
        <name>L-serine</name>
        <dbReference type="ChEBI" id="CHEBI:33384"/>
    </ligand>
</feature>
<dbReference type="SUPFAM" id="SSF46589">
    <property type="entry name" value="tRNA-binding arm"/>
    <property type="match status" value="1"/>
</dbReference>
<keyword evidence="10" id="KW-0030">Aminoacyl-tRNA synthetase</keyword>
<dbReference type="InterPro" id="IPR015866">
    <property type="entry name" value="Ser-tRNA-synth_1_N"/>
</dbReference>
<keyword evidence="5" id="KW-0963">Cytoplasm</keyword>
<dbReference type="InterPro" id="IPR002314">
    <property type="entry name" value="aa-tRNA-synt_IIb"/>
</dbReference>
<dbReference type="Pfam" id="PF02403">
    <property type="entry name" value="Seryl_tRNA_N"/>
    <property type="match status" value="1"/>
</dbReference>
<keyword evidence="8 16" id="KW-0067">ATP-binding</keyword>
<protein>
    <recommendedName>
        <fullName evidence="11 14">Serine--tRNA ligase</fullName>
        <ecNumber evidence="4 14">6.1.1.11</ecNumber>
    </recommendedName>
</protein>
<feature type="domain" description="Aminoacyl-transfer RNA synthetases class-II family profile" evidence="18">
    <location>
        <begin position="130"/>
        <end position="399"/>
    </location>
</feature>
<feature type="binding site" evidence="16">
    <location>
        <begin position="339"/>
        <end position="342"/>
    </location>
    <ligand>
        <name>ATP</name>
        <dbReference type="ChEBI" id="CHEBI:30616"/>
    </ligand>
</feature>
<evidence type="ECO:0000256" key="11">
    <source>
        <dbReference type="ARBA" id="ARBA00039158"/>
    </source>
</evidence>
<dbReference type="RefSeq" id="WP_085911708.1">
    <property type="nucleotide sequence ID" value="NZ_AP018920.1"/>
</dbReference>
<dbReference type="PRINTS" id="PR00981">
    <property type="entry name" value="TRNASYNTHSER"/>
</dbReference>
<dbReference type="STRING" id="2074.BG845_01421"/>
<evidence type="ECO:0000313" key="19">
    <source>
        <dbReference type="EMBL" id="OSY42501.1"/>
    </source>
</evidence>
<feature type="binding site" evidence="15">
    <location>
        <position position="252"/>
    </location>
    <ligand>
        <name>L-serine</name>
        <dbReference type="ChEBI" id="CHEBI:33384"/>
    </ligand>
</feature>